<feature type="transmembrane region" description="Helical" evidence="1">
    <location>
        <begin position="40"/>
        <end position="60"/>
    </location>
</feature>
<evidence type="ECO:0000256" key="1">
    <source>
        <dbReference type="SAM" id="Phobius"/>
    </source>
</evidence>
<protein>
    <submittedName>
        <fullName evidence="2">Uncharacterized protein</fullName>
    </submittedName>
</protein>
<organism evidence="2 3">
    <name type="scientific">Clostridium perfringens D str. JGS1721</name>
    <dbReference type="NCBI Taxonomy" id="488537"/>
    <lineage>
        <taxon>Bacteria</taxon>
        <taxon>Bacillati</taxon>
        <taxon>Bacillota</taxon>
        <taxon>Clostridia</taxon>
        <taxon>Eubacteriales</taxon>
        <taxon>Clostridiaceae</taxon>
        <taxon>Clostridium</taxon>
    </lineage>
</organism>
<reference evidence="2 3" key="1">
    <citation type="submission" date="2008-03" db="EMBL/GenBank/DDBJ databases">
        <authorList>
            <person name="Paulsen I."/>
            <person name="Sebastian Y."/>
        </authorList>
    </citation>
    <scope>NUCLEOTIDE SEQUENCE [LARGE SCALE GENOMIC DNA]</scope>
    <source>
        <strain evidence="3">D str. JGS1721</strain>
    </source>
</reference>
<keyword evidence="1" id="KW-0472">Membrane</keyword>
<dbReference type="EMBL" id="ABOO01000010">
    <property type="protein sequence ID" value="EDT72368.1"/>
    <property type="molecule type" value="Genomic_DNA"/>
</dbReference>
<dbReference type="Proteomes" id="UP000003188">
    <property type="component" value="Unassembled WGS sequence"/>
</dbReference>
<accession>B1V1F3</accession>
<evidence type="ECO:0000313" key="2">
    <source>
        <dbReference type="EMBL" id="EDT72368.1"/>
    </source>
</evidence>
<evidence type="ECO:0000313" key="3">
    <source>
        <dbReference type="Proteomes" id="UP000003188"/>
    </source>
</evidence>
<proteinExistence type="predicted"/>
<sequence length="89" mass="10423">MYNIPKEISSETKLSSRFYFFDLAMTLLSLMIAFSLQSLVYPPLLIPFYIFMAISTIYLVNKSMVNPKKRVYQSVYLALMRDKTTYIAE</sequence>
<name>B1V1F3_CLOPF</name>
<dbReference type="RefSeq" id="WP_004460259.1">
    <property type="nucleotide sequence ID" value="NZ_ABOO01000010.1"/>
</dbReference>
<keyword evidence="1" id="KW-1133">Transmembrane helix</keyword>
<gene>
    <name evidence="2" type="ORF">CJD_1850</name>
</gene>
<dbReference type="Pfam" id="PF17332">
    <property type="entry name" value="DUF5592"/>
    <property type="match status" value="1"/>
</dbReference>
<keyword evidence="1" id="KW-0812">Transmembrane</keyword>
<feature type="transmembrane region" description="Helical" evidence="1">
    <location>
        <begin position="18"/>
        <end position="34"/>
    </location>
</feature>
<dbReference type="InterPro" id="IPR020275">
    <property type="entry name" value="DUF5592"/>
</dbReference>
<comment type="caution">
    <text evidence="2">The sequence shown here is derived from an EMBL/GenBank/DDBJ whole genome shotgun (WGS) entry which is preliminary data.</text>
</comment>
<dbReference type="AlphaFoldDB" id="B1V1F3"/>